<proteinExistence type="predicted"/>
<evidence type="ECO:0000313" key="3">
    <source>
        <dbReference type="Proteomes" id="UP001596039"/>
    </source>
</evidence>
<protein>
    <submittedName>
        <fullName evidence="2">Uncharacterized protein</fullName>
    </submittedName>
</protein>
<organism evidence="2 3">
    <name type="scientific">Lysinimonas soli</name>
    <dbReference type="NCBI Taxonomy" id="1074233"/>
    <lineage>
        <taxon>Bacteria</taxon>
        <taxon>Bacillati</taxon>
        <taxon>Actinomycetota</taxon>
        <taxon>Actinomycetes</taxon>
        <taxon>Micrococcales</taxon>
        <taxon>Microbacteriaceae</taxon>
        <taxon>Lysinimonas</taxon>
    </lineage>
</organism>
<dbReference type="RefSeq" id="WP_386740747.1">
    <property type="nucleotide sequence ID" value="NZ_JBHSMG010000003.1"/>
</dbReference>
<keyword evidence="1" id="KW-1133">Transmembrane helix</keyword>
<accession>A0ABW0NVZ9</accession>
<keyword evidence="3" id="KW-1185">Reference proteome</keyword>
<gene>
    <name evidence="2" type="ORF">ACFPJ4_12365</name>
</gene>
<sequence>MDQLGNIAGAAKEVAHLAHEQAAATGFAPVPTLVLFGVIALFGVVALVVGGTGRRPRGAHRAHRV</sequence>
<comment type="caution">
    <text evidence="2">The sequence shown here is derived from an EMBL/GenBank/DDBJ whole genome shotgun (WGS) entry which is preliminary data.</text>
</comment>
<dbReference type="EMBL" id="JBHSMG010000003">
    <property type="protein sequence ID" value="MFC5503034.1"/>
    <property type="molecule type" value="Genomic_DNA"/>
</dbReference>
<dbReference type="Proteomes" id="UP001596039">
    <property type="component" value="Unassembled WGS sequence"/>
</dbReference>
<reference evidence="3" key="1">
    <citation type="journal article" date="2019" name="Int. J. Syst. Evol. Microbiol.">
        <title>The Global Catalogue of Microorganisms (GCM) 10K type strain sequencing project: providing services to taxonomists for standard genome sequencing and annotation.</title>
        <authorList>
            <consortium name="The Broad Institute Genomics Platform"/>
            <consortium name="The Broad Institute Genome Sequencing Center for Infectious Disease"/>
            <person name="Wu L."/>
            <person name="Ma J."/>
        </authorList>
    </citation>
    <scope>NUCLEOTIDE SEQUENCE [LARGE SCALE GENOMIC DNA]</scope>
    <source>
        <strain evidence="3">CGMCC 4.6997</strain>
    </source>
</reference>
<evidence type="ECO:0000256" key="1">
    <source>
        <dbReference type="SAM" id="Phobius"/>
    </source>
</evidence>
<keyword evidence="1" id="KW-0812">Transmembrane</keyword>
<feature type="transmembrane region" description="Helical" evidence="1">
    <location>
        <begin position="33"/>
        <end position="51"/>
    </location>
</feature>
<evidence type="ECO:0000313" key="2">
    <source>
        <dbReference type="EMBL" id="MFC5503034.1"/>
    </source>
</evidence>
<keyword evidence="1" id="KW-0472">Membrane</keyword>
<name>A0ABW0NVZ9_9MICO</name>